<comment type="caution">
    <text evidence="2">The sequence shown here is derived from an EMBL/GenBank/DDBJ whole genome shotgun (WGS) entry which is preliminary data.</text>
</comment>
<feature type="non-terminal residue" evidence="2">
    <location>
        <position position="1"/>
    </location>
</feature>
<reference evidence="3" key="1">
    <citation type="submission" date="2022-10" db="EMBL/GenBank/DDBJ databases">
        <title>Genome assembly of Pristionchus species.</title>
        <authorList>
            <person name="Yoshida K."/>
            <person name="Sommer R.J."/>
        </authorList>
    </citation>
    <scope>NUCLEOTIDE SEQUENCE [LARGE SCALE GENOMIC DNA]</scope>
    <source>
        <strain evidence="3">RS5460</strain>
    </source>
</reference>
<dbReference type="Proteomes" id="UP001328107">
    <property type="component" value="Unassembled WGS sequence"/>
</dbReference>
<feature type="compositionally biased region" description="Polar residues" evidence="1">
    <location>
        <begin position="31"/>
        <end position="49"/>
    </location>
</feature>
<accession>A0AAN5CXP6</accession>
<sequence length="131" mass="14178">PATHPHDSSMQQSQQPGTPVDESVSHKRRLNAQSSAISSTEGPSRGNKQSKPDTLCADNSLQQMEQPQLSGTPADETTSGDAVVDIQNTNNDDNVFEIDSPADLAKPPCWGELPAISRPFINRLCFHLLND</sequence>
<feature type="compositionally biased region" description="Polar residues" evidence="1">
    <location>
        <begin position="8"/>
        <end position="17"/>
    </location>
</feature>
<evidence type="ECO:0000313" key="2">
    <source>
        <dbReference type="EMBL" id="GMR52195.1"/>
    </source>
</evidence>
<protein>
    <submittedName>
        <fullName evidence="2">Uncharacterized protein</fullName>
    </submittedName>
</protein>
<gene>
    <name evidence="2" type="ORF">PMAYCL1PPCAC_22390</name>
</gene>
<keyword evidence="3" id="KW-1185">Reference proteome</keyword>
<name>A0AAN5CXP6_9BILA</name>
<feature type="region of interest" description="Disordered" evidence="1">
    <location>
        <begin position="1"/>
        <end position="93"/>
    </location>
</feature>
<evidence type="ECO:0000256" key="1">
    <source>
        <dbReference type="SAM" id="MobiDB-lite"/>
    </source>
</evidence>
<organism evidence="2 3">
    <name type="scientific">Pristionchus mayeri</name>
    <dbReference type="NCBI Taxonomy" id="1317129"/>
    <lineage>
        <taxon>Eukaryota</taxon>
        <taxon>Metazoa</taxon>
        <taxon>Ecdysozoa</taxon>
        <taxon>Nematoda</taxon>
        <taxon>Chromadorea</taxon>
        <taxon>Rhabditida</taxon>
        <taxon>Rhabditina</taxon>
        <taxon>Diplogasteromorpha</taxon>
        <taxon>Diplogasteroidea</taxon>
        <taxon>Neodiplogasteridae</taxon>
        <taxon>Pristionchus</taxon>
    </lineage>
</organism>
<dbReference type="EMBL" id="BTRK01000005">
    <property type="protein sequence ID" value="GMR52195.1"/>
    <property type="molecule type" value="Genomic_DNA"/>
</dbReference>
<dbReference type="AlphaFoldDB" id="A0AAN5CXP6"/>
<feature type="compositionally biased region" description="Polar residues" evidence="1">
    <location>
        <begin position="57"/>
        <end position="93"/>
    </location>
</feature>
<proteinExistence type="predicted"/>
<evidence type="ECO:0000313" key="3">
    <source>
        <dbReference type="Proteomes" id="UP001328107"/>
    </source>
</evidence>
<feature type="non-terminal residue" evidence="2">
    <location>
        <position position="131"/>
    </location>
</feature>